<evidence type="ECO:0000256" key="2">
    <source>
        <dbReference type="ARBA" id="ARBA00022748"/>
    </source>
</evidence>
<evidence type="ECO:0000256" key="1">
    <source>
        <dbReference type="ARBA" id="ARBA00004196"/>
    </source>
</evidence>
<comment type="subcellular location">
    <subcellularLocation>
        <location evidence="1">Cell envelope</location>
    </subcellularLocation>
</comment>
<keyword evidence="2" id="KW-0201">Cytochrome c-type biogenesis</keyword>
<evidence type="ECO:0000313" key="7">
    <source>
        <dbReference type="Proteomes" id="UP000441333"/>
    </source>
</evidence>
<protein>
    <submittedName>
        <fullName evidence="6">AhpC/TSA family protein</fullName>
    </submittedName>
</protein>
<name>A0A6N6MDD9_9FLAO</name>
<dbReference type="PANTHER" id="PTHR42852:SF6">
    <property type="entry name" value="THIOL:DISULFIDE INTERCHANGE PROTEIN DSBE"/>
    <property type="match status" value="1"/>
</dbReference>
<dbReference type="InterPro" id="IPR050553">
    <property type="entry name" value="Thioredoxin_ResA/DsbE_sf"/>
</dbReference>
<dbReference type="AlphaFoldDB" id="A0A6N6MDD9"/>
<proteinExistence type="predicted"/>
<dbReference type="RefSeq" id="WP_150938990.1">
    <property type="nucleotide sequence ID" value="NZ_WAAT01000044.1"/>
</dbReference>
<dbReference type="Gene3D" id="3.40.30.10">
    <property type="entry name" value="Glutaredoxin"/>
    <property type="match status" value="1"/>
</dbReference>
<accession>A0A6N6MDD9</accession>
<comment type="caution">
    <text evidence="6">The sequence shown here is derived from an EMBL/GenBank/DDBJ whole genome shotgun (WGS) entry which is preliminary data.</text>
</comment>
<evidence type="ECO:0000259" key="5">
    <source>
        <dbReference type="PROSITE" id="PS51352"/>
    </source>
</evidence>
<dbReference type="Proteomes" id="UP000441333">
    <property type="component" value="Unassembled WGS sequence"/>
</dbReference>
<dbReference type="GO" id="GO:0030313">
    <property type="term" value="C:cell envelope"/>
    <property type="evidence" value="ECO:0007669"/>
    <property type="project" value="UniProtKB-SubCell"/>
</dbReference>
<dbReference type="PROSITE" id="PS51257">
    <property type="entry name" value="PROKAR_LIPOPROTEIN"/>
    <property type="match status" value="1"/>
</dbReference>
<dbReference type="PANTHER" id="PTHR42852">
    <property type="entry name" value="THIOL:DISULFIDE INTERCHANGE PROTEIN DSBE"/>
    <property type="match status" value="1"/>
</dbReference>
<sequence length="458" mass="52148">MKKCIALLLLALSIASCTDKKQTKDYIIFSGTIDNVPSKKFMLSGTNLSATTIELDENGSFSDTLRTGEGRYIFFDSRNRFDLYFTNGGEYHLTADLKNFKKTAKLTGTDVDASNYLFTKVDNIKKVRGNYSVFNSLSESDFKIREAELKEKYVSYLDSFQNLPEAFKKSERKELEYYHYLTIAKYPSMHRYYTKQADFKVSEEFFNEIESLDYLNEAAYKAGGSYDDLVALHFSRKAEELAEEEGLDKSFAKLKVFGAIPKETIKNSLLFSAANRDLGNTDKIEAYYNTFLSVSTSQKNNERITEKYENLMKLAKGQPSPVFTDYVNHAGGTSSLSDFKGKYVYIDVWATWCAPCIKEIPSLKKVEKQYHNKNIEFLSISIDVEKAHESWKKMVTKKELGGVQLLADAAWKSNFIKEYQIKGIPRFILIGPDGNIVDANAPRPSDPKLIEVFNALDI</sequence>
<dbReference type="InterPro" id="IPR013766">
    <property type="entry name" value="Thioredoxin_domain"/>
</dbReference>
<dbReference type="GO" id="GO:0016491">
    <property type="term" value="F:oxidoreductase activity"/>
    <property type="evidence" value="ECO:0007669"/>
    <property type="project" value="InterPro"/>
</dbReference>
<dbReference type="EMBL" id="WAAT01000044">
    <property type="protein sequence ID" value="KAB1067734.1"/>
    <property type="molecule type" value="Genomic_DNA"/>
</dbReference>
<dbReference type="Pfam" id="PF08534">
    <property type="entry name" value="Redoxin"/>
    <property type="match status" value="1"/>
</dbReference>
<organism evidence="6 7">
    <name type="scientific">Pseudotamlana haliotis</name>
    <dbReference type="NCBI Taxonomy" id="2614804"/>
    <lineage>
        <taxon>Bacteria</taxon>
        <taxon>Pseudomonadati</taxon>
        <taxon>Bacteroidota</taxon>
        <taxon>Flavobacteriia</taxon>
        <taxon>Flavobacteriales</taxon>
        <taxon>Flavobacteriaceae</taxon>
        <taxon>Pseudotamlana</taxon>
    </lineage>
</organism>
<keyword evidence="3" id="KW-1015">Disulfide bond</keyword>
<evidence type="ECO:0000256" key="4">
    <source>
        <dbReference type="ARBA" id="ARBA00023284"/>
    </source>
</evidence>
<dbReference type="SUPFAM" id="SSF52833">
    <property type="entry name" value="Thioredoxin-like"/>
    <property type="match status" value="1"/>
</dbReference>
<reference evidence="6 7" key="1">
    <citation type="submission" date="2019-09" db="EMBL/GenBank/DDBJ databases">
        <authorList>
            <person name="Cao W.R."/>
        </authorList>
    </citation>
    <scope>NUCLEOTIDE SEQUENCE [LARGE SCALE GENOMIC DNA]</scope>
    <source>
        <strain evidence="6 7">B1N29</strain>
    </source>
</reference>
<keyword evidence="7" id="KW-1185">Reference proteome</keyword>
<dbReference type="InterPro" id="IPR013740">
    <property type="entry name" value="Redoxin"/>
</dbReference>
<dbReference type="InterPro" id="IPR036249">
    <property type="entry name" value="Thioredoxin-like_sf"/>
</dbReference>
<dbReference type="CDD" id="cd02966">
    <property type="entry name" value="TlpA_like_family"/>
    <property type="match status" value="1"/>
</dbReference>
<evidence type="ECO:0000313" key="6">
    <source>
        <dbReference type="EMBL" id="KAB1067734.1"/>
    </source>
</evidence>
<feature type="domain" description="Thioredoxin" evidence="5">
    <location>
        <begin position="314"/>
        <end position="458"/>
    </location>
</feature>
<gene>
    <name evidence="6" type="ORF">F6U93_09005</name>
</gene>
<keyword evidence="4" id="KW-0676">Redox-active center</keyword>
<evidence type="ECO:0000256" key="3">
    <source>
        <dbReference type="ARBA" id="ARBA00023157"/>
    </source>
</evidence>
<dbReference type="GO" id="GO:0017004">
    <property type="term" value="P:cytochrome complex assembly"/>
    <property type="evidence" value="ECO:0007669"/>
    <property type="project" value="UniProtKB-KW"/>
</dbReference>
<dbReference type="PROSITE" id="PS51352">
    <property type="entry name" value="THIOREDOXIN_2"/>
    <property type="match status" value="1"/>
</dbReference>